<reference evidence="4 5" key="1">
    <citation type="submission" date="2023-11" db="EMBL/GenBank/DDBJ databases">
        <title>Draft genome of Azohydromonas lata strain H1 (DSM1123), a polyhydroxyalkanoate producer.</title>
        <authorList>
            <person name="Traversa D."/>
            <person name="D'Addabbo P."/>
            <person name="Pazzani C."/>
            <person name="Manzari C."/>
            <person name="Chiara M."/>
            <person name="Scrascia M."/>
        </authorList>
    </citation>
    <scope>NUCLEOTIDE SEQUENCE [LARGE SCALE GENOMIC DNA]</scope>
    <source>
        <strain evidence="4 5">H1</strain>
    </source>
</reference>
<dbReference type="SUPFAM" id="SSF53590">
    <property type="entry name" value="Nucleoside hydrolase"/>
    <property type="match status" value="1"/>
</dbReference>
<dbReference type="RefSeq" id="WP_322467449.1">
    <property type="nucleotide sequence ID" value="NZ_JAXOJX010000051.1"/>
</dbReference>
<dbReference type="EMBL" id="JAXOJX010000051">
    <property type="protein sequence ID" value="MDZ5459807.1"/>
    <property type="molecule type" value="Genomic_DNA"/>
</dbReference>
<evidence type="ECO:0000256" key="1">
    <source>
        <dbReference type="ARBA" id="ARBA00022801"/>
    </source>
</evidence>
<dbReference type="PANTHER" id="PTHR12304:SF4">
    <property type="entry name" value="URIDINE NUCLEOSIDASE"/>
    <property type="match status" value="1"/>
</dbReference>
<protein>
    <submittedName>
        <fullName evidence="4">Nucleoside hydrolase</fullName>
    </submittedName>
</protein>
<accession>A0ABU5ILN4</accession>
<keyword evidence="1 4" id="KW-0378">Hydrolase</keyword>
<evidence type="ECO:0000259" key="3">
    <source>
        <dbReference type="Pfam" id="PF01156"/>
    </source>
</evidence>
<keyword evidence="2" id="KW-0326">Glycosidase</keyword>
<dbReference type="PANTHER" id="PTHR12304">
    <property type="entry name" value="INOSINE-URIDINE PREFERRING NUCLEOSIDE HYDROLASE"/>
    <property type="match status" value="1"/>
</dbReference>
<dbReference type="CDD" id="cd02650">
    <property type="entry name" value="nuc_hydro_CaPnhB"/>
    <property type="match status" value="1"/>
</dbReference>
<feature type="domain" description="Inosine/uridine-preferring nucleoside hydrolase" evidence="3">
    <location>
        <begin position="6"/>
        <end position="304"/>
    </location>
</feature>
<dbReference type="InterPro" id="IPR001910">
    <property type="entry name" value="Inosine/uridine_hydrolase_dom"/>
</dbReference>
<dbReference type="InterPro" id="IPR023186">
    <property type="entry name" value="IUNH"/>
</dbReference>
<dbReference type="Gene3D" id="3.90.245.10">
    <property type="entry name" value="Ribonucleoside hydrolase-like"/>
    <property type="match status" value="1"/>
</dbReference>
<dbReference type="Pfam" id="PF01156">
    <property type="entry name" value="IU_nuc_hydro"/>
    <property type="match status" value="1"/>
</dbReference>
<organism evidence="4 5">
    <name type="scientific">Azohydromonas lata</name>
    <dbReference type="NCBI Taxonomy" id="45677"/>
    <lineage>
        <taxon>Bacteria</taxon>
        <taxon>Pseudomonadati</taxon>
        <taxon>Pseudomonadota</taxon>
        <taxon>Betaproteobacteria</taxon>
        <taxon>Burkholderiales</taxon>
        <taxon>Sphaerotilaceae</taxon>
        <taxon>Azohydromonas</taxon>
    </lineage>
</organism>
<name>A0ABU5ILN4_9BURK</name>
<evidence type="ECO:0000313" key="4">
    <source>
        <dbReference type="EMBL" id="MDZ5459807.1"/>
    </source>
</evidence>
<dbReference type="InterPro" id="IPR036452">
    <property type="entry name" value="Ribo_hydro-like"/>
</dbReference>
<dbReference type="GO" id="GO:0016787">
    <property type="term" value="F:hydrolase activity"/>
    <property type="evidence" value="ECO:0007669"/>
    <property type="project" value="UniProtKB-KW"/>
</dbReference>
<comment type="caution">
    <text evidence="4">The sequence shown here is derived from an EMBL/GenBank/DDBJ whole genome shotgun (WGS) entry which is preliminary data.</text>
</comment>
<dbReference type="Proteomes" id="UP001293718">
    <property type="component" value="Unassembled WGS sequence"/>
</dbReference>
<gene>
    <name evidence="4" type="ORF">SM757_24815</name>
</gene>
<keyword evidence="5" id="KW-1185">Reference proteome</keyword>
<evidence type="ECO:0000313" key="5">
    <source>
        <dbReference type="Proteomes" id="UP001293718"/>
    </source>
</evidence>
<sequence length="319" mass="33459">MAPMKVIFDTDPGVDDAMALALLARSADVELLGVCTVFGNGTLDTTTRNALYLAELLSLRCGVHRGAAAPLDGGPVHPPVEVHGRNALGDVPLPPHPARAESGIAASDCLVQALRRHPGEVSVLAVGPLTNLALALRAAPDVAALAREVVVMGGAFGHHGHTGNVTPHAEANIYADPQAADEVFAAAWPVSIVGLDVTHQVVMDGAYLRALREHGGGLGRFLWDISRVYQAFHHDTGVPDGFYVHDSTAVARLLVPGLFGTLRAPVLVDREGATRGRTRLAGPGEGTGRPVQTVCREVDAAALLDFYNRRMRAGEGESS</sequence>
<proteinExistence type="predicted"/>
<evidence type="ECO:0000256" key="2">
    <source>
        <dbReference type="ARBA" id="ARBA00023295"/>
    </source>
</evidence>